<feature type="domain" description="GGDEF" evidence="7">
    <location>
        <begin position="230"/>
        <end position="364"/>
    </location>
</feature>
<evidence type="ECO:0000256" key="4">
    <source>
        <dbReference type="ARBA" id="ARBA00022989"/>
    </source>
</evidence>
<dbReference type="SMART" id="SM00267">
    <property type="entry name" value="GGDEF"/>
    <property type="match status" value="1"/>
</dbReference>
<organism evidence="8 9">
    <name type="scientific">Candidatus Clostridium eludens</name>
    <dbReference type="NCBI Taxonomy" id="3381663"/>
    <lineage>
        <taxon>Bacteria</taxon>
        <taxon>Bacillati</taxon>
        <taxon>Bacillota</taxon>
        <taxon>Clostridia</taxon>
        <taxon>Eubacteriales</taxon>
        <taxon>Clostridiaceae</taxon>
        <taxon>Clostridium</taxon>
    </lineage>
</organism>
<dbReference type="EMBL" id="JBJHZX010000007">
    <property type="protein sequence ID" value="MFL0195200.1"/>
    <property type="molecule type" value="Genomic_DNA"/>
</dbReference>
<keyword evidence="5 6" id="KW-0472">Membrane</keyword>
<keyword evidence="9" id="KW-1185">Reference proteome</keyword>
<dbReference type="CDD" id="cd01949">
    <property type="entry name" value="GGDEF"/>
    <property type="match status" value="1"/>
</dbReference>
<proteinExistence type="predicted"/>
<keyword evidence="4 6" id="KW-1133">Transmembrane helix</keyword>
<evidence type="ECO:0000313" key="8">
    <source>
        <dbReference type="EMBL" id="MFL0195200.1"/>
    </source>
</evidence>
<gene>
    <name evidence="8" type="ORF">ACJDU8_06415</name>
</gene>
<keyword evidence="2" id="KW-1003">Cell membrane</keyword>
<feature type="transmembrane region" description="Helical" evidence="6">
    <location>
        <begin position="107"/>
        <end position="128"/>
    </location>
</feature>
<reference evidence="8 9" key="1">
    <citation type="submission" date="2024-11" db="EMBL/GenBank/DDBJ databases">
        <authorList>
            <person name="Heng Y.C."/>
            <person name="Lim A.C.H."/>
            <person name="Lee J.K.Y."/>
            <person name="Kittelmann S."/>
        </authorList>
    </citation>
    <scope>NUCLEOTIDE SEQUENCE [LARGE SCALE GENOMIC DNA]</scope>
    <source>
        <strain evidence="8 9">WILCCON 0269</strain>
    </source>
</reference>
<dbReference type="InterPro" id="IPR043128">
    <property type="entry name" value="Rev_trsase/Diguanyl_cyclase"/>
</dbReference>
<evidence type="ECO:0000256" key="3">
    <source>
        <dbReference type="ARBA" id="ARBA00022692"/>
    </source>
</evidence>
<feature type="transmembrane region" description="Helical" evidence="6">
    <location>
        <begin position="78"/>
        <end position="100"/>
    </location>
</feature>
<dbReference type="PROSITE" id="PS50887">
    <property type="entry name" value="GGDEF"/>
    <property type="match status" value="1"/>
</dbReference>
<keyword evidence="8" id="KW-0808">Transferase</keyword>
<evidence type="ECO:0000313" key="9">
    <source>
        <dbReference type="Proteomes" id="UP001623660"/>
    </source>
</evidence>
<dbReference type="GO" id="GO:0052621">
    <property type="term" value="F:diguanylate cyclase activity"/>
    <property type="evidence" value="ECO:0007669"/>
    <property type="project" value="UniProtKB-EC"/>
</dbReference>
<keyword evidence="8" id="KW-0548">Nucleotidyltransferase</keyword>
<dbReference type="EC" id="2.7.7.65" evidence="8"/>
<dbReference type="PANTHER" id="PTHR45138">
    <property type="entry name" value="REGULATORY COMPONENTS OF SENSORY TRANSDUCTION SYSTEM"/>
    <property type="match status" value="1"/>
</dbReference>
<dbReference type="Gene3D" id="3.30.70.270">
    <property type="match status" value="1"/>
</dbReference>
<evidence type="ECO:0000256" key="6">
    <source>
        <dbReference type="SAM" id="Phobius"/>
    </source>
</evidence>
<keyword evidence="3 6" id="KW-0812">Transmembrane</keyword>
<dbReference type="Pfam" id="PF00990">
    <property type="entry name" value="GGDEF"/>
    <property type="match status" value="1"/>
</dbReference>
<dbReference type="InterPro" id="IPR000160">
    <property type="entry name" value="GGDEF_dom"/>
</dbReference>
<evidence type="ECO:0000256" key="2">
    <source>
        <dbReference type="ARBA" id="ARBA00022475"/>
    </source>
</evidence>
<comment type="subcellular location">
    <subcellularLocation>
        <location evidence="1">Cell membrane</location>
        <topology evidence="1">Multi-pass membrane protein</topology>
    </subcellularLocation>
</comment>
<dbReference type="InterPro" id="IPR029787">
    <property type="entry name" value="Nucleotide_cyclase"/>
</dbReference>
<comment type="caution">
    <text evidence="8">The sequence shown here is derived from an EMBL/GenBank/DDBJ whole genome shotgun (WGS) entry which is preliminary data.</text>
</comment>
<dbReference type="PANTHER" id="PTHR45138:SF9">
    <property type="entry name" value="DIGUANYLATE CYCLASE DGCM-RELATED"/>
    <property type="match status" value="1"/>
</dbReference>
<protein>
    <submittedName>
        <fullName evidence="8">Diguanylate cyclase</fullName>
        <ecNumber evidence="8">2.7.7.65</ecNumber>
    </submittedName>
</protein>
<dbReference type="NCBIfam" id="TIGR00254">
    <property type="entry name" value="GGDEF"/>
    <property type="match status" value="1"/>
</dbReference>
<dbReference type="Pfam" id="PF07694">
    <property type="entry name" value="5TM-5TMR_LYT"/>
    <property type="match status" value="1"/>
</dbReference>
<feature type="transmembrane region" description="Helical" evidence="6">
    <location>
        <begin position="6"/>
        <end position="28"/>
    </location>
</feature>
<feature type="transmembrane region" description="Helical" evidence="6">
    <location>
        <begin position="40"/>
        <end position="58"/>
    </location>
</feature>
<dbReference type="RefSeq" id="WP_406791323.1">
    <property type="nucleotide sequence ID" value="NZ_JBJHZX010000007.1"/>
</dbReference>
<feature type="transmembrane region" description="Helical" evidence="6">
    <location>
        <begin position="159"/>
        <end position="178"/>
    </location>
</feature>
<evidence type="ECO:0000256" key="5">
    <source>
        <dbReference type="ARBA" id="ARBA00023136"/>
    </source>
</evidence>
<dbReference type="InterPro" id="IPR050469">
    <property type="entry name" value="Diguanylate_Cyclase"/>
</dbReference>
<evidence type="ECO:0000259" key="7">
    <source>
        <dbReference type="PROSITE" id="PS50887"/>
    </source>
</evidence>
<evidence type="ECO:0000256" key="1">
    <source>
        <dbReference type="ARBA" id="ARBA00004651"/>
    </source>
</evidence>
<feature type="transmembrane region" description="Helical" evidence="6">
    <location>
        <begin position="134"/>
        <end position="152"/>
    </location>
</feature>
<dbReference type="Gene3D" id="1.10.1760.20">
    <property type="match status" value="1"/>
</dbReference>
<dbReference type="Proteomes" id="UP001623660">
    <property type="component" value="Unassembled WGS sequence"/>
</dbReference>
<accession>A0ABW8SGU2</accession>
<name>A0ABW8SGU2_9CLOT</name>
<dbReference type="InterPro" id="IPR011620">
    <property type="entry name" value="Sig_transdc_His_kinase_LytS_TM"/>
</dbReference>
<dbReference type="SUPFAM" id="SSF55073">
    <property type="entry name" value="Nucleotide cyclase"/>
    <property type="match status" value="1"/>
</dbReference>
<sequence length="369" mass="41595">MIIEFFVNSCVLITAISVLCIFLKDKILIVKSSINIREKLFIGMAGGLLEMLLMLFPVNVAPGLSVNFHALPIILSSLYGGALSAIITAGIINLLGYLIFRIPIVSIVYGVTDLFLVTGIIFISNIKTTRKNKWMYSILYSLILSSIGNIILIEDSRSLGEFLIIYYFNNVLLTYFIYEFTECLTRAFEVYKKFKTEATIDFLTGLNNVRQFNKKLNRISVSVQTKSEFEYISIIFLDIDYFKEINDRYGHGSGDIILKNLAAILNNTCRTFDIISRNGGEEFSVLLLNCPAVDAVQIAERIRRNVEVYKFHISSKISIHITISVGVSTYPSVTDNIDNLVNNADIALYEAKNTGRNKVVLYNNSKEKN</sequence>